<protein>
    <submittedName>
        <fullName evidence="1">Uncharacterized protein</fullName>
    </submittedName>
</protein>
<proteinExistence type="predicted"/>
<dbReference type="EMBL" id="WBZC01000016">
    <property type="protein sequence ID" value="KAB3535653.1"/>
    <property type="molecule type" value="Genomic_DNA"/>
</dbReference>
<evidence type="ECO:0000313" key="1">
    <source>
        <dbReference type="EMBL" id="KAB3535653.1"/>
    </source>
</evidence>
<organism evidence="1 2">
    <name type="scientific">Alkaliphilus pronyensis</name>
    <dbReference type="NCBI Taxonomy" id="1482732"/>
    <lineage>
        <taxon>Bacteria</taxon>
        <taxon>Bacillati</taxon>
        <taxon>Bacillota</taxon>
        <taxon>Clostridia</taxon>
        <taxon>Peptostreptococcales</taxon>
        <taxon>Natronincolaceae</taxon>
        <taxon>Alkaliphilus</taxon>
    </lineage>
</organism>
<accession>A0A6I0FA17</accession>
<comment type="caution">
    <text evidence="1">The sequence shown here is derived from an EMBL/GenBank/DDBJ whole genome shotgun (WGS) entry which is preliminary data.</text>
</comment>
<dbReference type="AlphaFoldDB" id="A0A6I0FA17"/>
<gene>
    <name evidence="1" type="ORF">F8154_05845</name>
</gene>
<dbReference type="Proteomes" id="UP000432715">
    <property type="component" value="Unassembled WGS sequence"/>
</dbReference>
<keyword evidence="2" id="KW-1185">Reference proteome</keyword>
<evidence type="ECO:0000313" key="2">
    <source>
        <dbReference type="Proteomes" id="UP000432715"/>
    </source>
</evidence>
<dbReference type="RefSeq" id="WP_151860670.1">
    <property type="nucleotide sequence ID" value="NZ_WBZC01000016.1"/>
</dbReference>
<reference evidence="1 2" key="1">
    <citation type="submission" date="2019-10" db="EMBL/GenBank/DDBJ databases">
        <title>Alkaliphilus serpentinus sp. nov. and Alkaliphilus pronyensis sp. nov., two novel anaerobic alkaliphilic species isolated from the serpentinized-hosted hydrothermal field of the Prony Bay (New Caledonia).</title>
        <authorList>
            <person name="Postec A."/>
        </authorList>
    </citation>
    <scope>NUCLEOTIDE SEQUENCE [LARGE SCALE GENOMIC DNA]</scope>
    <source>
        <strain evidence="1 2">LacV</strain>
    </source>
</reference>
<sequence>MYHKIVKKFEKLDFKNANGKLVEHECFKAFKHLAKKEESERNLWANCENCDYDTSEEYELMTMPILLYELSKRGGYIVSDEQGGYFSQCPKCKTNKLVLNID</sequence>
<name>A0A6I0FA17_9FIRM</name>
<dbReference type="OrthoDB" id="8778022at2"/>